<dbReference type="Pfam" id="PF01058">
    <property type="entry name" value="Oxidored_q6"/>
    <property type="match status" value="1"/>
</dbReference>
<evidence type="ECO:0000256" key="13">
    <source>
        <dbReference type="PIRSR" id="PIRSR000310-1"/>
    </source>
</evidence>
<name>A0A4R1KGZ7_9BACT</name>
<dbReference type="InterPro" id="IPR037024">
    <property type="entry name" value="NiFe_Hase_small_N_sf"/>
</dbReference>
<dbReference type="PANTHER" id="PTHR30013">
    <property type="entry name" value="NIFE / NIFESE HYDROGENASE SMALL SUBUNIT FAMILY MEMBER"/>
    <property type="match status" value="1"/>
</dbReference>
<feature type="binding site" evidence="13">
    <location>
        <position position="283"/>
    </location>
    <ligand>
        <name>[3Fe-4S] cluster</name>
        <dbReference type="ChEBI" id="CHEBI:21137"/>
    </ligand>
</feature>
<evidence type="ECO:0000256" key="10">
    <source>
        <dbReference type="ARBA" id="ARBA00023004"/>
    </source>
</evidence>
<sequence length="319" mass="35304">MLSRRDFIKRCRDISVAVFGAEIFAADIAEGFMKIAASKRPQIAFVQGQSCTGCTVSMTYGNETDFIDFVTRLVRVQVHPNLSFSQGHGYMQLLDSVTSAGGHVLVLEGSIPARMKKACLLGEEPLYNALKKHLEKASAVVACGTCACSGGIPASGRNETGSIDIAQYMRQVGINKPLIKIPGCPIQPDRLMGTVAYIVATGRLPEMKNNIPVKYFGDLIHNNCHRFQYFSQDIYLKDFNTDKHSCLLKKGCRGTITKSDCPTRRWNGGVNVCVESNTPCVGCVNEKWPFKENIYYESRNIEDLPWNDFKKNVLGRGGK</sequence>
<feature type="binding site" evidence="13">
    <location>
        <position position="221"/>
    </location>
    <ligand>
        <name>[4Fe-4S] cluster</name>
        <dbReference type="ChEBI" id="CHEBI:49883"/>
        <label>2</label>
    </ligand>
</feature>
<evidence type="ECO:0000256" key="6">
    <source>
        <dbReference type="ARBA" id="ARBA00022485"/>
    </source>
</evidence>
<keyword evidence="9" id="KW-0560">Oxidoreductase</keyword>
<comment type="caution">
    <text evidence="16">The sequence shown here is derived from an EMBL/GenBank/DDBJ whole genome shotgun (WGS) entry which is preliminary data.</text>
</comment>
<evidence type="ECO:0000256" key="11">
    <source>
        <dbReference type="ARBA" id="ARBA00023014"/>
    </source>
</evidence>
<evidence type="ECO:0000256" key="2">
    <source>
        <dbReference type="ARBA" id="ARBA00001966"/>
    </source>
</evidence>
<evidence type="ECO:0000259" key="15">
    <source>
        <dbReference type="Pfam" id="PF14720"/>
    </source>
</evidence>
<proteinExistence type="inferred from homology"/>
<dbReference type="EMBL" id="SMGG01000003">
    <property type="protein sequence ID" value="TCK62639.1"/>
    <property type="molecule type" value="Genomic_DNA"/>
</dbReference>
<dbReference type="Gene3D" id="4.10.480.10">
    <property type="entry name" value="Cytochrome-c3 hydrogenase, C-terminal domain"/>
    <property type="match status" value="1"/>
</dbReference>
<comment type="subcellular location">
    <subcellularLocation>
        <location evidence="3">Cell envelope</location>
    </subcellularLocation>
</comment>
<dbReference type="GO" id="GO:0016020">
    <property type="term" value="C:membrane"/>
    <property type="evidence" value="ECO:0007669"/>
    <property type="project" value="TreeGrafter"/>
</dbReference>
<dbReference type="Gene3D" id="3.40.50.700">
    <property type="entry name" value="NADH:ubiquinone oxidoreductase-like, 20kDa subunit"/>
    <property type="match status" value="1"/>
</dbReference>
<dbReference type="GO" id="GO:0009375">
    <property type="term" value="C:ferredoxin hydrogenase complex"/>
    <property type="evidence" value="ECO:0007669"/>
    <property type="project" value="InterPro"/>
</dbReference>
<dbReference type="GO" id="GO:0030313">
    <property type="term" value="C:cell envelope"/>
    <property type="evidence" value="ECO:0007669"/>
    <property type="project" value="UniProtKB-SubCell"/>
</dbReference>
<dbReference type="GO" id="GO:0046872">
    <property type="term" value="F:metal ion binding"/>
    <property type="evidence" value="ECO:0007669"/>
    <property type="project" value="UniProtKB-KW"/>
</dbReference>
<dbReference type="GO" id="GO:0009055">
    <property type="term" value="F:electron transfer activity"/>
    <property type="evidence" value="ECO:0007669"/>
    <property type="project" value="TreeGrafter"/>
</dbReference>
<evidence type="ECO:0000256" key="9">
    <source>
        <dbReference type="ARBA" id="ARBA00023002"/>
    </source>
</evidence>
<evidence type="ECO:0000313" key="17">
    <source>
        <dbReference type="Proteomes" id="UP000294614"/>
    </source>
</evidence>
<keyword evidence="11 13" id="KW-0411">Iron-sulfur</keyword>
<comment type="cofactor">
    <cofactor evidence="1">
        <name>[3Fe-4S] cluster</name>
        <dbReference type="ChEBI" id="CHEBI:21137"/>
    </cofactor>
</comment>
<dbReference type="PIRSF" id="PIRSF000310">
    <property type="entry name" value="NiFe_hyd_ssu"/>
    <property type="match status" value="1"/>
</dbReference>
<keyword evidence="10 13" id="KW-0408">Iron</keyword>
<dbReference type="PANTHER" id="PTHR30013:SF7">
    <property type="entry name" value="HYDROGENASE-2 SMALL CHAIN"/>
    <property type="match status" value="1"/>
</dbReference>
<feature type="binding site" evidence="13">
    <location>
        <position position="261"/>
    </location>
    <ligand>
        <name>[3Fe-4S] cluster</name>
        <dbReference type="ChEBI" id="CHEBI:21137"/>
    </ligand>
</feature>
<comment type="subunit">
    <text evidence="5">Heterodimer of a large and a small subunit.</text>
</comment>
<evidence type="ECO:0000259" key="14">
    <source>
        <dbReference type="Pfam" id="PF01058"/>
    </source>
</evidence>
<dbReference type="GO" id="GO:0009061">
    <property type="term" value="P:anaerobic respiration"/>
    <property type="evidence" value="ECO:0007669"/>
    <property type="project" value="TreeGrafter"/>
</dbReference>
<keyword evidence="12 13" id="KW-0003">3Fe-4S</keyword>
<dbReference type="GO" id="GO:0051539">
    <property type="term" value="F:4 iron, 4 sulfur cluster binding"/>
    <property type="evidence" value="ECO:0007669"/>
    <property type="project" value="UniProtKB-KW"/>
</dbReference>
<dbReference type="GO" id="GO:0051538">
    <property type="term" value="F:3 iron, 4 sulfur cluster binding"/>
    <property type="evidence" value="ECO:0007669"/>
    <property type="project" value="UniProtKB-KW"/>
</dbReference>
<dbReference type="InterPro" id="IPR037148">
    <property type="entry name" value="NiFe-Hase_small_C_sf"/>
</dbReference>
<dbReference type="GO" id="GO:0044569">
    <property type="term" value="C:[Ni-Fe] hydrogenase complex"/>
    <property type="evidence" value="ECO:0007669"/>
    <property type="project" value="TreeGrafter"/>
</dbReference>
<keyword evidence="8" id="KW-0732">Signal</keyword>
<keyword evidence="7 13" id="KW-0479">Metal-binding</keyword>
<evidence type="ECO:0000256" key="12">
    <source>
        <dbReference type="ARBA" id="ARBA00023291"/>
    </source>
</evidence>
<feature type="binding site" evidence="13">
    <location>
        <position position="146"/>
    </location>
    <ligand>
        <name>[4Fe-4S] cluster</name>
        <dbReference type="ChEBI" id="CHEBI:49883"/>
        <label>1</label>
    </ligand>
</feature>
<feature type="binding site" evidence="13">
    <location>
        <position position="54"/>
    </location>
    <ligand>
        <name>[4Fe-4S] cluster</name>
        <dbReference type="ChEBI" id="CHEBI:49883"/>
        <label>1</label>
    </ligand>
</feature>
<dbReference type="GO" id="GO:0008901">
    <property type="term" value="F:ferredoxin hydrogenase activity"/>
    <property type="evidence" value="ECO:0007669"/>
    <property type="project" value="InterPro"/>
</dbReference>
<comment type="similarity">
    <text evidence="4">Belongs to the [NiFe]/[NiFeSe] hydrogenase small subunit family.</text>
</comment>
<feature type="binding site" evidence="13">
    <location>
        <position position="184"/>
    </location>
    <ligand>
        <name>[4Fe-4S] cluster</name>
        <dbReference type="ChEBI" id="CHEBI:49883"/>
        <label>1</label>
    </ligand>
</feature>
<dbReference type="InterPro" id="IPR027394">
    <property type="entry name" value="Cytochrome-c3_hydrogenase_C"/>
</dbReference>
<dbReference type="RefSeq" id="WP_132872840.1">
    <property type="nucleotide sequence ID" value="NZ_JBLJBI010000152.1"/>
</dbReference>
<evidence type="ECO:0000256" key="8">
    <source>
        <dbReference type="ARBA" id="ARBA00022729"/>
    </source>
</evidence>
<feature type="binding site" evidence="13">
    <location>
        <position position="280"/>
    </location>
    <ligand>
        <name>[3Fe-4S] cluster</name>
        <dbReference type="ChEBI" id="CHEBI:21137"/>
    </ligand>
</feature>
<dbReference type="PRINTS" id="PR00614">
    <property type="entry name" value="NIHGNASESMLL"/>
</dbReference>
<feature type="binding site" evidence="13">
    <location>
        <position position="252"/>
    </location>
    <ligand>
        <name>[4Fe-4S] cluster</name>
        <dbReference type="ChEBI" id="CHEBI:49883"/>
        <label>2</label>
    </ligand>
</feature>
<dbReference type="Pfam" id="PF14720">
    <property type="entry name" value="NiFe_hyd_SSU_C"/>
    <property type="match status" value="1"/>
</dbReference>
<protein>
    <submittedName>
        <fullName evidence="16">Hydrogenase small subunit</fullName>
    </submittedName>
</protein>
<dbReference type="AlphaFoldDB" id="A0A4R1KGZ7"/>
<gene>
    <name evidence="16" type="ORF">C8D98_1172</name>
</gene>
<dbReference type="InterPro" id="IPR001821">
    <property type="entry name" value="NiFe_hydrogenase_ssu"/>
</dbReference>
<feature type="domain" description="NADH:ubiquinone oxidoreductase-like 20kDa subunit" evidence="14">
    <location>
        <begin position="51"/>
        <end position="197"/>
    </location>
</feature>
<dbReference type="SUPFAM" id="SSF56770">
    <property type="entry name" value="HydA/Nqo6-like"/>
    <property type="match status" value="1"/>
</dbReference>
<keyword evidence="6 13" id="KW-0004">4Fe-4S</keyword>
<comment type="cofactor">
    <cofactor evidence="2">
        <name>[4Fe-4S] cluster</name>
        <dbReference type="ChEBI" id="CHEBI:49883"/>
    </cofactor>
</comment>
<feature type="binding site" evidence="13">
    <location>
        <position position="246"/>
    </location>
    <ligand>
        <name>[4Fe-4S] cluster</name>
        <dbReference type="ChEBI" id="CHEBI:49883"/>
        <label>2</label>
    </ligand>
</feature>
<evidence type="ECO:0000256" key="5">
    <source>
        <dbReference type="ARBA" id="ARBA00011771"/>
    </source>
</evidence>
<organism evidence="16 17">
    <name type="scientific">Seleniivibrio woodruffii</name>
    <dbReference type="NCBI Taxonomy" id="1078050"/>
    <lineage>
        <taxon>Bacteria</taxon>
        <taxon>Pseudomonadati</taxon>
        <taxon>Deferribacterota</taxon>
        <taxon>Deferribacteres</taxon>
        <taxon>Deferribacterales</taxon>
        <taxon>Geovibrionaceae</taxon>
        <taxon>Seleniivibrio</taxon>
    </lineage>
</organism>
<dbReference type="InterPro" id="IPR006137">
    <property type="entry name" value="NADH_UbQ_OxRdtase-like_20kDa"/>
</dbReference>
<evidence type="ECO:0000256" key="1">
    <source>
        <dbReference type="ARBA" id="ARBA00001927"/>
    </source>
</evidence>
<dbReference type="Proteomes" id="UP000294614">
    <property type="component" value="Unassembled WGS sequence"/>
</dbReference>
<keyword evidence="17" id="KW-1185">Reference proteome</keyword>
<feature type="binding site" evidence="13">
    <location>
        <position position="224"/>
    </location>
    <ligand>
        <name>[4Fe-4S] cluster</name>
        <dbReference type="ChEBI" id="CHEBI:49883"/>
        <label>2</label>
    </ligand>
</feature>
<reference evidence="16 17" key="1">
    <citation type="submission" date="2019-03" db="EMBL/GenBank/DDBJ databases">
        <title>Genomic Encyclopedia of Type Strains, Phase IV (KMG-IV): sequencing the most valuable type-strain genomes for metagenomic binning, comparative biology and taxonomic classification.</title>
        <authorList>
            <person name="Goeker M."/>
        </authorList>
    </citation>
    <scope>NUCLEOTIDE SEQUENCE [LARGE SCALE GENOMIC DNA]</scope>
    <source>
        <strain evidence="16 17">DSM 24984</strain>
    </source>
</reference>
<evidence type="ECO:0000256" key="4">
    <source>
        <dbReference type="ARBA" id="ARBA00006605"/>
    </source>
</evidence>
<feature type="binding site" evidence="13">
    <location>
        <position position="51"/>
    </location>
    <ligand>
        <name>[4Fe-4S] cluster</name>
        <dbReference type="ChEBI" id="CHEBI:49883"/>
        <label>1</label>
    </ligand>
</feature>
<feature type="domain" description="Cytochrome-c3 hydrogenase C-terminal" evidence="15">
    <location>
        <begin position="216"/>
        <end position="296"/>
    </location>
</feature>
<evidence type="ECO:0000256" key="3">
    <source>
        <dbReference type="ARBA" id="ARBA00004196"/>
    </source>
</evidence>
<accession>A0A4R1KGZ7</accession>
<dbReference type="OrthoDB" id="9766729at2"/>
<evidence type="ECO:0000313" key="16">
    <source>
        <dbReference type="EMBL" id="TCK62639.1"/>
    </source>
</evidence>
<evidence type="ECO:0000256" key="7">
    <source>
        <dbReference type="ARBA" id="ARBA00022723"/>
    </source>
</evidence>